<protein>
    <recommendedName>
        <fullName evidence="4">Tyrosine specific protein phosphatases domain-containing protein</fullName>
    </recommendedName>
</protein>
<feature type="compositionally biased region" description="Pro residues" evidence="1">
    <location>
        <begin position="266"/>
        <end position="281"/>
    </location>
</feature>
<proteinExistence type="predicted"/>
<feature type="region of interest" description="Disordered" evidence="1">
    <location>
        <begin position="185"/>
        <end position="285"/>
    </location>
</feature>
<reference evidence="2" key="1">
    <citation type="submission" date="2022-10" db="EMBL/GenBank/DDBJ databases">
        <title>Characterization and whole genome sequencing of a new Roseateles species, isolated from fresh water.</title>
        <authorList>
            <person name="Guliayeva D.Y."/>
            <person name="Akhremchuk A.E."/>
            <person name="Sikolenko M.A."/>
            <person name="Valentovich L.N."/>
            <person name="Sidarenka A.V."/>
        </authorList>
    </citation>
    <scope>NUCLEOTIDE SEQUENCE</scope>
    <source>
        <strain evidence="2">BIM B-1768</strain>
    </source>
</reference>
<dbReference type="SUPFAM" id="SSF52799">
    <property type="entry name" value="(Phosphotyrosine protein) phosphatases II"/>
    <property type="match status" value="1"/>
</dbReference>
<keyword evidence="3" id="KW-1185">Reference proteome</keyword>
<evidence type="ECO:0000256" key="1">
    <source>
        <dbReference type="SAM" id="MobiDB-lite"/>
    </source>
</evidence>
<evidence type="ECO:0000313" key="2">
    <source>
        <dbReference type="EMBL" id="UXH78401.1"/>
    </source>
</evidence>
<sequence>MRDIVMVHSSTPQDRVLRMLDQPLDLRQADAPLPVSSCPILKPGQRAQAPTEVQVAAYRADGVEERTDMQVHRLQLTEDEPGLFECIRTLHQRSADGGTVAVGCRGGQNRSGLFTVLLHQRAQAQRLHDLGAPVVERALTQAAREMIELGQARRGPTFASCALGDLRDLPRRHAEALAAEFSPSRRGIPVPLRGIESRPPQVPPRRPAHTAPGVPSLERTDGGPRAQATGMPAGTRLQALPVTAAKARRSSPLQSPVGLHTASLPFGPPPALPPRPRPTPDPADVASLGAALAASGTGRDESPYSVLNAQVESASENENVYETLAPFRPPEMPPFQSLPPLQRSMTGLRDFANRIVARELETILETGPQGPERMFHSTVRLAEHWTDLRQRDGLDMDSFLAQTVRAFTQAERGLRQLLPSRGSSRSQVAVADVCAAAVRAKRVADGLFGDHKPLSVQQRGTADRAVDLMKFLLKSHFQTLPPQAQSRWRKRVESRGQLRRQLQALQSEVQLHTATALHGAASRPPPSSAMNRRLLALTTLAALKEVALEEAGHR</sequence>
<dbReference type="EMBL" id="CP104562">
    <property type="protein sequence ID" value="UXH78401.1"/>
    <property type="molecule type" value="Genomic_DNA"/>
</dbReference>
<dbReference type="Proteomes" id="UP001064933">
    <property type="component" value="Chromosome"/>
</dbReference>
<dbReference type="InterPro" id="IPR029021">
    <property type="entry name" value="Prot-tyrosine_phosphatase-like"/>
</dbReference>
<dbReference type="RefSeq" id="WP_261758192.1">
    <property type="nucleotide sequence ID" value="NZ_CP104562.2"/>
</dbReference>
<name>A0ABY6AZ03_9BURK</name>
<organism evidence="2 3">
    <name type="scientific">Roseateles amylovorans</name>
    <dbReference type="NCBI Taxonomy" id="2978473"/>
    <lineage>
        <taxon>Bacteria</taxon>
        <taxon>Pseudomonadati</taxon>
        <taxon>Pseudomonadota</taxon>
        <taxon>Betaproteobacteria</taxon>
        <taxon>Burkholderiales</taxon>
        <taxon>Sphaerotilaceae</taxon>
        <taxon>Roseateles</taxon>
    </lineage>
</organism>
<evidence type="ECO:0000313" key="3">
    <source>
        <dbReference type="Proteomes" id="UP001064933"/>
    </source>
</evidence>
<accession>A0ABY6AZ03</accession>
<evidence type="ECO:0008006" key="4">
    <source>
        <dbReference type="Google" id="ProtNLM"/>
    </source>
</evidence>
<gene>
    <name evidence="2" type="ORF">N4261_00190</name>
</gene>